<dbReference type="CDD" id="cd02440">
    <property type="entry name" value="AdoMet_MTases"/>
    <property type="match status" value="1"/>
</dbReference>
<keyword evidence="11" id="KW-1185">Reference proteome</keyword>
<dbReference type="GO" id="GO:0008650">
    <property type="term" value="F:rRNA (uridine-2'-O-)-methyltransferase activity"/>
    <property type="evidence" value="ECO:0007669"/>
    <property type="project" value="TreeGrafter"/>
</dbReference>
<dbReference type="PIRSF" id="PIRSF005461">
    <property type="entry name" value="23S_rRNA_mtase"/>
    <property type="match status" value="1"/>
</dbReference>
<evidence type="ECO:0000256" key="4">
    <source>
        <dbReference type="ARBA" id="ARBA00022679"/>
    </source>
</evidence>
<protein>
    <recommendedName>
        <fullName evidence="6">rRNA methyltransferase 2, mitochondrial</fullName>
    </recommendedName>
</protein>
<dbReference type="InterPro" id="IPR002877">
    <property type="entry name" value="RNA_MeTrfase_FtsJ_dom"/>
</dbReference>
<accession>A0AAV5GNF3</accession>
<name>A0AAV5GNF3_9BASI</name>
<evidence type="ECO:0000256" key="5">
    <source>
        <dbReference type="ARBA" id="ARBA00022691"/>
    </source>
</evidence>
<dbReference type="Gene3D" id="3.40.50.150">
    <property type="entry name" value="Vaccinia Virus protein VP39"/>
    <property type="match status" value="1"/>
</dbReference>
<evidence type="ECO:0000256" key="2">
    <source>
        <dbReference type="ARBA" id="ARBA00022552"/>
    </source>
</evidence>
<comment type="similarity">
    <text evidence="1">Belongs to the class I-like SAM-binding methyltransferase superfamily. RNA methyltransferase RlmE family.</text>
</comment>
<evidence type="ECO:0000256" key="7">
    <source>
        <dbReference type="PIRSR" id="PIRSR005461-1"/>
    </source>
</evidence>
<comment type="caution">
    <text evidence="10">The sequence shown here is derived from an EMBL/GenBank/DDBJ whole genome shotgun (WGS) entry which is preliminary data.</text>
</comment>
<feature type="compositionally biased region" description="Basic and acidic residues" evidence="8">
    <location>
        <begin position="290"/>
        <end position="305"/>
    </location>
</feature>
<dbReference type="PANTHER" id="PTHR10920:SF18">
    <property type="entry name" value="RRNA METHYLTRANSFERASE 2, MITOCHONDRIAL"/>
    <property type="match status" value="1"/>
</dbReference>
<gene>
    <name evidence="10" type="ORF">Rhopal_004065-T1</name>
</gene>
<dbReference type="HAMAP" id="MF_01547">
    <property type="entry name" value="RNA_methyltr_E"/>
    <property type="match status" value="1"/>
</dbReference>
<evidence type="ECO:0000256" key="3">
    <source>
        <dbReference type="ARBA" id="ARBA00022603"/>
    </source>
</evidence>
<evidence type="ECO:0000256" key="6">
    <source>
        <dbReference type="ARBA" id="ARBA00041184"/>
    </source>
</evidence>
<proteinExistence type="inferred from homology"/>
<feature type="region of interest" description="Disordered" evidence="8">
    <location>
        <begin position="290"/>
        <end position="312"/>
    </location>
</feature>
<feature type="active site" description="Proton acceptor" evidence="7">
    <location>
        <position position="237"/>
    </location>
</feature>
<dbReference type="SUPFAM" id="SSF53335">
    <property type="entry name" value="S-adenosyl-L-methionine-dependent methyltransferases"/>
    <property type="match status" value="1"/>
</dbReference>
<reference evidence="10 11" key="1">
    <citation type="submission" date="2021-12" db="EMBL/GenBank/DDBJ databases">
        <title>High titer production of polyol ester of fatty acids by Rhodotorula paludigena BS15 towards product separation-free biomass refinery.</title>
        <authorList>
            <person name="Mano J."/>
            <person name="Ono H."/>
            <person name="Tanaka T."/>
            <person name="Naito K."/>
            <person name="Sushida H."/>
            <person name="Ike M."/>
            <person name="Tokuyasu K."/>
            <person name="Kitaoka M."/>
        </authorList>
    </citation>
    <scope>NUCLEOTIDE SEQUENCE [LARGE SCALE GENOMIC DNA]</scope>
    <source>
        <strain evidence="10 11">BS15</strain>
    </source>
</reference>
<dbReference type="InterPro" id="IPR029063">
    <property type="entry name" value="SAM-dependent_MTases_sf"/>
</dbReference>
<feature type="compositionally biased region" description="Low complexity" evidence="8">
    <location>
        <begin position="49"/>
        <end position="64"/>
    </location>
</feature>
<keyword evidence="4" id="KW-0808">Transferase</keyword>
<sequence length="312" mass="33469">MAWLALSPPRNLSLASTRSFALAAPVQAGKKSASSSQWIQRQRNDPYVRARASTASSPSSTESPASTAFVSRAAFKLIDLQHAWKGDVKLLRLGMSVVDLGAAPGGWIQAAQHILQGRATVVGVDLLPLQRAIGERDGVRFVQGDFLDPAVQRKLRQAVAEATGKDSVDLVLSDMMGNMTGSTTRDGTISLELCRAALAFALDHLEPIPLPPADPPDAKPPTANALARILPVQLVLKHFASGLTAEFRNELQAQFRVVKWIKPASSRKNSKEGFFVCAGFRGRDVVEAQRREGTASDSGGGRDEEISGGLYF</sequence>
<keyword evidence="5 7" id="KW-0949">S-adenosyl-L-methionine</keyword>
<dbReference type="EMBL" id="BQKY01000008">
    <property type="protein sequence ID" value="GJN91050.1"/>
    <property type="molecule type" value="Genomic_DNA"/>
</dbReference>
<dbReference type="PANTHER" id="PTHR10920">
    <property type="entry name" value="RIBOSOMAL RNA METHYLTRANSFERASE"/>
    <property type="match status" value="1"/>
</dbReference>
<dbReference type="Proteomes" id="UP001342314">
    <property type="component" value="Unassembled WGS sequence"/>
</dbReference>
<feature type="domain" description="Ribosomal RNA methyltransferase FtsJ" evidence="9">
    <location>
        <begin position="69"/>
        <end position="280"/>
    </location>
</feature>
<organism evidence="10 11">
    <name type="scientific">Rhodotorula paludigena</name>
    <dbReference type="NCBI Taxonomy" id="86838"/>
    <lineage>
        <taxon>Eukaryota</taxon>
        <taxon>Fungi</taxon>
        <taxon>Dikarya</taxon>
        <taxon>Basidiomycota</taxon>
        <taxon>Pucciniomycotina</taxon>
        <taxon>Microbotryomycetes</taxon>
        <taxon>Sporidiobolales</taxon>
        <taxon>Sporidiobolaceae</taxon>
        <taxon>Rhodotorula</taxon>
    </lineage>
</organism>
<dbReference type="InterPro" id="IPR015507">
    <property type="entry name" value="rRNA-MeTfrase_E"/>
</dbReference>
<dbReference type="Pfam" id="PF01728">
    <property type="entry name" value="FtsJ"/>
    <property type="match status" value="1"/>
</dbReference>
<evidence type="ECO:0000313" key="11">
    <source>
        <dbReference type="Proteomes" id="UP001342314"/>
    </source>
</evidence>
<evidence type="ECO:0000259" key="9">
    <source>
        <dbReference type="Pfam" id="PF01728"/>
    </source>
</evidence>
<dbReference type="AlphaFoldDB" id="A0AAV5GNF3"/>
<evidence type="ECO:0000313" key="10">
    <source>
        <dbReference type="EMBL" id="GJN91050.1"/>
    </source>
</evidence>
<keyword evidence="3" id="KW-0489">Methyltransferase</keyword>
<evidence type="ECO:0000256" key="1">
    <source>
        <dbReference type="ARBA" id="ARBA00009258"/>
    </source>
</evidence>
<evidence type="ECO:0000256" key="8">
    <source>
        <dbReference type="SAM" id="MobiDB-lite"/>
    </source>
</evidence>
<dbReference type="GO" id="GO:0005739">
    <property type="term" value="C:mitochondrion"/>
    <property type="evidence" value="ECO:0007669"/>
    <property type="project" value="TreeGrafter"/>
</dbReference>
<feature type="region of interest" description="Disordered" evidence="8">
    <location>
        <begin position="33"/>
        <end position="64"/>
    </location>
</feature>
<dbReference type="InterPro" id="IPR050082">
    <property type="entry name" value="RNA_methyltr_RlmE"/>
</dbReference>
<keyword evidence="2" id="KW-0698">rRNA processing</keyword>